<accession>A0A4C1UCL5</accession>
<dbReference type="Proteomes" id="UP000299102">
    <property type="component" value="Unassembled WGS sequence"/>
</dbReference>
<gene>
    <name evidence="1" type="ORF">EVAR_27323_1</name>
</gene>
<evidence type="ECO:0000313" key="1">
    <source>
        <dbReference type="EMBL" id="GBP24099.1"/>
    </source>
</evidence>
<sequence>MFKGIGSATKCKIWPRPEKRAHMTELLRYPTLFLLLVIDPVCTCKILEVIPERPSIKYFNPEYLKWVNFTIKRYGRRSIYYLNLEGHLKHAWGNNITGQFIFFERMSNEYRPSFIQWKWKLCDGILNDPYIGHILARGGLANKTCPLQPGAYHLMNLTIDTGNFKNIWPFEKGRMEFVGQKNDNNITIVIGEKSLVPRLGKHVKPSVPDAVVVSVTAVVKSPQPALDQRGGLRSKLNLKQKNCEKCLSLSSGTIKT</sequence>
<reference evidence="1 2" key="1">
    <citation type="journal article" date="2019" name="Commun. Biol.">
        <title>The bagworm genome reveals a unique fibroin gene that provides high tensile strength.</title>
        <authorList>
            <person name="Kono N."/>
            <person name="Nakamura H."/>
            <person name="Ohtoshi R."/>
            <person name="Tomita M."/>
            <person name="Numata K."/>
            <person name="Arakawa K."/>
        </authorList>
    </citation>
    <scope>NUCLEOTIDE SEQUENCE [LARGE SCALE GENOMIC DNA]</scope>
</reference>
<evidence type="ECO:0000313" key="2">
    <source>
        <dbReference type="Proteomes" id="UP000299102"/>
    </source>
</evidence>
<organism evidence="1 2">
    <name type="scientific">Eumeta variegata</name>
    <name type="common">Bagworm moth</name>
    <name type="synonym">Eumeta japonica</name>
    <dbReference type="NCBI Taxonomy" id="151549"/>
    <lineage>
        <taxon>Eukaryota</taxon>
        <taxon>Metazoa</taxon>
        <taxon>Ecdysozoa</taxon>
        <taxon>Arthropoda</taxon>
        <taxon>Hexapoda</taxon>
        <taxon>Insecta</taxon>
        <taxon>Pterygota</taxon>
        <taxon>Neoptera</taxon>
        <taxon>Endopterygota</taxon>
        <taxon>Lepidoptera</taxon>
        <taxon>Glossata</taxon>
        <taxon>Ditrysia</taxon>
        <taxon>Tineoidea</taxon>
        <taxon>Psychidae</taxon>
        <taxon>Oiketicinae</taxon>
        <taxon>Eumeta</taxon>
    </lineage>
</organism>
<dbReference type="EMBL" id="BGZK01000157">
    <property type="protein sequence ID" value="GBP24099.1"/>
    <property type="molecule type" value="Genomic_DNA"/>
</dbReference>
<dbReference type="OrthoDB" id="7116894at2759"/>
<keyword evidence="2" id="KW-1185">Reference proteome</keyword>
<comment type="caution">
    <text evidence="1">The sequence shown here is derived from an EMBL/GenBank/DDBJ whole genome shotgun (WGS) entry which is preliminary data.</text>
</comment>
<protein>
    <submittedName>
        <fullName evidence="1">Uncharacterized protein</fullName>
    </submittedName>
</protein>
<dbReference type="AlphaFoldDB" id="A0A4C1UCL5"/>
<proteinExistence type="predicted"/>
<name>A0A4C1UCL5_EUMVA</name>